<dbReference type="EMBL" id="JBBPIX010000010">
    <property type="protein sequence ID" value="MEK6465802.1"/>
    <property type="molecule type" value="Genomic_DNA"/>
</dbReference>
<name>A0ABU9AH84_PSEA5</name>
<reference evidence="1 2" key="1">
    <citation type="submission" date="2024-03" db="EMBL/GenBank/DDBJ databases">
        <title>Draft genome sequence of Pseudonocardia carboxydivorans JCM 14827.</title>
        <authorList>
            <person name="Duangmal K."/>
        </authorList>
    </citation>
    <scope>NUCLEOTIDE SEQUENCE [LARGE SCALE GENOMIC DNA]</scope>
    <source>
        <strain evidence="1 2">JCM 14827</strain>
    </source>
</reference>
<dbReference type="RefSeq" id="WP_346105543.1">
    <property type="nucleotide sequence ID" value="NZ_BAAAOD010000045.1"/>
</dbReference>
<organism evidence="1 2">
    <name type="scientific">Pseudonocardia alni subsp. carboxydivorans</name>
    <dbReference type="NCBI Taxonomy" id="415010"/>
    <lineage>
        <taxon>Bacteria</taxon>
        <taxon>Bacillati</taxon>
        <taxon>Actinomycetota</taxon>
        <taxon>Actinomycetes</taxon>
        <taxon>Pseudonocardiales</taxon>
        <taxon>Pseudonocardiaceae</taxon>
        <taxon>Pseudonocardia</taxon>
    </lineage>
</organism>
<evidence type="ECO:0000313" key="1">
    <source>
        <dbReference type="EMBL" id="MEK6465802.1"/>
    </source>
</evidence>
<comment type="caution">
    <text evidence="1">The sequence shown here is derived from an EMBL/GenBank/DDBJ whole genome shotgun (WGS) entry which is preliminary data.</text>
</comment>
<sequence length="98" mass="10316">MQVTGFDDRLGTGYVLSTGPHAQEDVPGSRTVEHGGRTVRATDGLAAMLEDALVHRPTTRLGWGGPEVPLTLDDATLLAWLRQDIGGVVAVSGEPEPV</sequence>
<accession>A0ABU9AH84</accession>
<proteinExistence type="predicted"/>
<keyword evidence="2" id="KW-1185">Reference proteome</keyword>
<protein>
    <submittedName>
        <fullName evidence="1">Uncharacterized protein</fullName>
    </submittedName>
</protein>
<evidence type="ECO:0000313" key="2">
    <source>
        <dbReference type="Proteomes" id="UP001367513"/>
    </source>
</evidence>
<gene>
    <name evidence="1" type="ORF">WG925_18855</name>
</gene>
<dbReference type="Proteomes" id="UP001367513">
    <property type="component" value="Unassembled WGS sequence"/>
</dbReference>